<keyword evidence="2" id="KW-1185">Reference proteome</keyword>
<dbReference type="AlphaFoldDB" id="A0A136A763"/>
<reference evidence="2" key="1">
    <citation type="submission" date="2016-02" db="EMBL/GenBank/DDBJ databases">
        <authorList>
            <person name="Schultz-Johansen M."/>
            <person name="Glaring M.A."/>
            <person name="Bech P.K."/>
            <person name="Stougaard P."/>
        </authorList>
    </citation>
    <scope>NUCLEOTIDE SEQUENCE [LARGE SCALE GENOMIC DNA]</scope>
    <source>
        <strain evidence="2">S66</strain>
    </source>
</reference>
<evidence type="ECO:0000313" key="1">
    <source>
        <dbReference type="EMBL" id="KXI30970.1"/>
    </source>
</evidence>
<dbReference type="Gene3D" id="1.20.1290.10">
    <property type="entry name" value="AhpD-like"/>
    <property type="match status" value="1"/>
</dbReference>
<sequence length="207" mass="22803">MSFIDTVKASDAKEDVLAMYQREENHWGYVPNYAKLFCYRPALMERWGRLVAELKRPVDGRRYELVTFAAAYALKHSSCSMAHGNLLAKIIGKQALLALTRGEISGDLTAAEMAIFKFSAAVAKDASAITQADVTLLKNEYQLCDEDIFDIVSIAAGRSFFTKILDGLGSLPDSSFNQLDSELISALTIGRPISQLSVEHTKSERAS</sequence>
<comment type="caution">
    <text evidence="1">The sequence shown here is derived from an EMBL/GenBank/DDBJ whole genome shotgun (WGS) entry which is preliminary data.</text>
</comment>
<organism evidence="1 2">
    <name type="scientific">Paraglaciecola hydrolytica</name>
    <dbReference type="NCBI Taxonomy" id="1799789"/>
    <lineage>
        <taxon>Bacteria</taxon>
        <taxon>Pseudomonadati</taxon>
        <taxon>Pseudomonadota</taxon>
        <taxon>Gammaproteobacteria</taxon>
        <taxon>Alteromonadales</taxon>
        <taxon>Alteromonadaceae</taxon>
        <taxon>Paraglaciecola</taxon>
    </lineage>
</organism>
<protein>
    <recommendedName>
        <fullName evidence="3">Peroxidase</fullName>
    </recommendedName>
</protein>
<dbReference type="SUPFAM" id="SSF69118">
    <property type="entry name" value="AhpD-like"/>
    <property type="match status" value="1"/>
</dbReference>
<gene>
    <name evidence="1" type="ORF">AX660_00460</name>
</gene>
<name>A0A136A763_9ALTE</name>
<evidence type="ECO:0008006" key="3">
    <source>
        <dbReference type="Google" id="ProtNLM"/>
    </source>
</evidence>
<dbReference type="Proteomes" id="UP000070299">
    <property type="component" value="Unassembled WGS sequence"/>
</dbReference>
<proteinExistence type="predicted"/>
<evidence type="ECO:0000313" key="2">
    <source>
        <dbReference type="Proteomes" id="UP000070299"/>
    </source>
</evidence>
<dbReference type="STRING" id="1799789.AX660_00460"/>
<accession>A0A136A763</accession>
<dbReference type="RefSeq" id="WP_068370876.1">
    <property type="nucleotide sequence ID" value="NZ_LSNE01000001.1"/>
</dbReference>
<dbReference type="EMBL" id="LSNE01000001">
    <property type="protein sequence ID" value="KXI30970.1"/>
    <property type="molecule type" value="Genomic_DNA"/>
</dbReference>
<dbReference type="InterPro" id="IPR029032">
    <property type="entry name" value="AhpD-like"/>
</dbReference>
<dbReference type="OrthoDB" id="9808310at2"/>